<dbReference type="EMBL" id="MFKW01000052">
    <property type="protein sequence ID" value="OGG50424.1"/>
    <property type="molecule type" value="Genomic_DNA"/>
</dbReference>
<evidence type="ECO:0000313" key="1">
    <source>
        <dbReference type="EMBL" id="OGG50424.1"/>
    </source>
</evidence>
<accession>A0A1F6CME3</accession>
<reference evidence="1 2" key="1">
    <citation type="journal article" date="2016" name="Nat. Commun.">
        <title>Thousands of microbial genomes shed light on interconnected biogeochemical processes in an aquifer system.</title>
        <authorList>
            <person name="Anantharaman K."/>
            <person name="Brown C.T."/>
            <person name="Hug L.A."/>
            <person name="Sharon I."/>
            <person name="Castelle C.J."/>
            <person name="Probst A.J."/>
            <person name="Thomas B.C."/>
            <person name="Singh A."/>
            <person name="Wilkins M.J."/>
            <person name="Karaoz U."/>
            <person name="Brodie E.L."/>
            <person name="Williams K.H."/>
            <person name="Hubbard S.S."/>
            <person name="Banfield J.F."/>
        </authorList>
    </citation>
    <scope>NUCLEOTIDE SEQUENCE [LARGE SCALE GENOMIC DNA]</scope>
</reference>
<organism evidence="1 2">
    <name type="scientific">Candidatus Kaiserbacteria bacterium RIFCSPHIGHO2_01_FULL_54_36b</name>
    <dbReference type="NCBI Taxonomy" id="1798483"/>
    <lineage>
        <taxon>Bacteria</taxon>
        <taxon>Candidatus Kaiseribacteriota</taxon>
    </lineage>
</organism>
<dbReference type="Proteomes" id="UP000176445">
    <property type="component" value="Unassembled WGS sequence"/>
</dbReference>
<dbReference type="AlphaFoldDB" id="A0A1F6CME3"/>
<gene>
    <name evidence="1" type="ORF">A2704_05815</name>
</gene>
<sequence length="225" mass="26099">MKKRAVLERLKEKYIRAARTPMLRNQSELTIELSPDDFPRNSDINYEQLGQALLSIEDDYSRMITIEPPSRRSRREYYRVKVSANAFPEELISKVKFTVVRHDGYWCLVLPGEGVMHRIGRVGSLKGELFAALGRRIGTTINPEALPEIVRASVTDPRTDDADMTEIRNALREINRTMHAEIRRRLHLAPRGPHVEVVLRKMENLIWNADIRFTRGQWRVGIVKD</sequence>
<protein>
    <submittedName>
        <fullName evidence="1">Uncharacterized protein</fullName>
    </submittedName>
</protein>
<evidence type="ECO:0000313" key="2">
    <source>
        <dbReference type="Proteomes" id="UP000176445"/>
    </source>
</evidence>
<proteinExistence type="predicted"/>
<name>A0A1F6CME3_9BACT</name>
<comment type="caution">
    <text evidence="1">The sequence shown here is derived from an EMBL/GenBank/DDBJ whole genome shotgun (WGS) entry which is preliminary data.</text>
</comment>